<gene>
    <name evidence="16" type="ORF">DW038_15900</name>
    <name evidence="15" type="ORF">DW172_16835</name>
    <name evidence="14" type="ORF">DW703_11890</name>
    <name evidence="13" type="ORF">DW848_00295</name>
    <name evidence="12" type="ORF">DW912_15605</name>
    <name evidence="11" type="ORF">DW948_15465</name>
    <name evidence="10" type="ORF">DWV45_08565</name>
    <name evidence="9" type="ORF">DWW89_16510</name>
    <name evidence="8" type="ORF">DXB72_08130</name>
    <name evidence="7" type="ORF">DXB99_19205</name>
    <name evidence="6" type="ORF">DXC13_15580</name>
    <name evidence="5" type="ORF">DXD13_15895</name>
    <name evidence="17" type="ORF">FYL37_15625</name>
    <name evidence="3" type="ORF">G4319_11275</name>
    <name evidence="2" type="ORF">GKE07_08085</name>
    <name evidence="4" type="ORF">LD38_10585</name>
    <name evidence="1" type="ORF">LK487_03100</name>
</gene>
<dbReference type="EMBL" id="QSQP01000041">
    <property type="protein sequence ID" value="RGK38215.1"/>
    <property type="molecule type" value="Genomic_DNA"/>
</dbReference>
<evidence type="ECO:0000313" key="17">
    <source>
        <dbReference type="EMBL" id="TYL51874.1"/>
    </source>
</evidence>
<dbReference type="Proteomes" id="UP000286104">
    <property type="component" value="Unassembled WGS sequence"/>
</dbReference>
<evidence type="ECO:0000313" key="11">
    <source>
        <dbReference type="EMBL" id="RHA08396.1"/>
    </source>
</evidence>
<dbReference type="Proteomes" id="UP001193670">
    <property type="component" value="Unassembled WGS sequence"/>
</dbReference>
<evidence type="ECO:0000313" key="30">
    <source>
        <dbReference type="Proteomes" id="UP000286341"/>
    </source>
</evidence>
<evidence type="ECO:0000313" key="15">
    <source>
        <dbReference type="EMBL" id="RHI15823.1"/>
    </source>
</evidence>
<dbReference type="Proteomes" id="UP000324325">
    <property type="component" value="Unassembled WGS sequence"/>
</dbReference>
<evidence type="ECO:0000313" key="18">
    <source>
        <dbReference type="Proteomes" id="UP000245905"/>
    </source>
</evidence>
<evidence type="ECO:0000313" key="16">
    <source>
        <dbReference type="EMBL" id="RHL01166.1"/>
    </source>
</evidence>
<dbReference type="InterPro" id="IPR029071">
    <property type="entry name" value="Ubiquitin-like_domsf"/>
</dbReference>
<dbReference type="EMBL" id="JRFS01000020">
    <property type="protein sequence ID" value="PWE83375.1"/>
    <property type="molecule type" value="Genomic_DNA"/>
</dbReference>
<dbReference type="EMBL" id="QSKY01000018">
    <property type="protein sequence ID" value="RHF02123.1"/>
    <property type="molecule type" value="Genomic_DNA"/>
</dbReference>
<evidence type="ECO:0000313" key="6">
    <source>
        <dbReference type="EMBL" id="RGM43489.1"/>
    </source>
</evidence>
<dbReference type="EMBL" id="JAJFBX010000003">
    <property type="protein sequence ID" value="MCC2746027.1"/>
    <property type="molecule type" value="Genomic_DNA"/>
</dbReference>
<dbReference type="InterPro" id="IPR024962">
    <property type="entry name" value="YukD-like"/>
</dbReference>
<sequence>MEDSEKVIVNFVNENNGKRHELEIPLNITAKALVTALNKAYNLQIDEANENECYMACEQPIAFLKGNRMLEDFGVRNGSTIIFGRK</sequence>
<evidence type="ECO:0000313" key="32">
    <source>
        <dbReference type="Proteomes" id="UP000479563"/>
    </source>
</evidence>
<reference evidence="1" key="8">
    <citation type="submission" date="2021-10" db="EMBL/GenBank/DDBJ databases">
        <title>Collection of gut derived symbiotic bacterial strains cultured from healthy donors.</title>
        <authorList>
            <person name="Lin H."/>
            <person name="Littmann E."/>
            <person name="Claire K."/>
            <person name="Pamer E."/>
        </authorList>
    </citation>
    <scope>NUCLEOTIDE SEQUENCE</scope>
    <source>
        <strain evidence="1">MSK.22.92</strain>
    </source>
</reference>
<dbReference type="EMBL" id="QSFB01000043">
    <property type="protein sequence ID" value="RHA08396.1"/>
    <property type="molecule type" value="Genomic_DNA"/>
</dbReference>
<reference evidence="4 18" key="1">
    <citation type="submission" date="2014-09" db="EMBL/GenBank/DDBJ databases">
        <title>Butyrate-producing bacteria isolated from human gut.</title>
        <authorList>
            <person name="Zhang Q."/>
            <person name="Zhao L."/>
        </authorList>
    </citation>
    <scope>NUCLEOTIDE SEQUENCE [LARGE SCALE GENOMIC DNA]</scope>
    <source>
        <strain evidence="4 18">R22</strain>
    </source>
</reference>
<proteinExistence type="predicted"/>
<reference evidence="17 31" key="4">
    <citation type="submission" date="2019-08" db="EMBL/GenBank/DDBJ databases">
        <authorList>
            <person name="Duncan S."/>
            <person name="Walker A."/>
        </authorList>
    </citation>
    <scope>NUCLEOTIDE SEQUENCE [LARGE SCALE GENOMIC DNA]</scope>
    <source>
        <strain evidence="17 31">L2-21</strain>
    </source>
</reference>
<dbReference type="Pfam" id="PF08817">
    <property type="entry name" value="YukD"/>
    <property type="match status" value="1"/>
</dbReference>
<evidence type="ECO:0000313" key="4">
    <source>
        <dbReference type="EMBL" id="PWE83375.1"/>
    </source>
</evidence>
<name>A0A2U2EFT0_9FIRM</name>
<dbReference type="Proteomes" id="UP000285865">
    <property type="component" value="Unassembled WGS sequence"/>
</dbReference>
<dbReference type="Proteomes" id="UP000283683">
    <property type="component" value="Unassembled WGS sequence"/>
</dbReference>
<dbReference type="Proteomes" id="UP000286220">
    <property type="component" value="Unassembled WGS sequence"/>
</dbReference>
<dbReference type="SUPFAM" id="SSF54236">
    <property type="entry name" value="Ubiquitin-like"/>
    <property type="match status" value="1"/>
</dbReference>
<evidence type="ECO:0000313" key="28">
    <source>
        <dbReference type="Proteomes" id="UP000286181"/>
    </source>
</evidence>
<evidence type="ECO:0000313" key="23">
    <source>
        <dbReference type="Proteomes" id="UP000283501"/>
    </source>
</evidence>
<reference evidence="3" key="7">
    <citation type="submission" date="2020-02" db="EMBL/GenBank/DDBJ databases">
        <authorList>
            <person name="Littmann E."/>
            <person name="Sorbara M."/>
        </authorList>
    </citation>
    <scope>NUCLEOTIDE SEQUENCE</scope>
    <source>
        <strain evidence="3">MSK.17.79</strain>
    </source>
</reference>
<evidence type="ECO:0000313" key="25">
    <source>
        <dbReference type="Proteomes" id="UP000283765"/>
    </source>
</evidence>
<evidence type="ECO:0000313" key="27">
    <source>
        <dbReference type="Proteomes" id="UP000286104"/>
    </source>
</evidence>
<dbReference type="Proteomes" id="UP000286181">
    <property type="component" value="Unassembled WGS sequence"/>
</dbReference>
<accession>A0A2U2EFT0</accession>
<dbReference type="EMBL" id="QSFZ01000025">
    <property type="protein sequence ID" value="RHA88457.1"/>
    <property type="molecule type" value="Genomic_DNA"/>
</dbReference>
<evidence type="ECO:0000313" key="22">
    <source>
        <dbReference type="Proteomes" id="UP000261052"/>
    </source>
</evidence>
<evidence type="ECO:0000313" key="20">
    <source>
        <dbReference type="Proteomes" id="UP000260758"/>
    </source>
</evidence>
<evidence type="ECO:0000313" key="9">
    <source>
        <dbReference type="EMBL" id="RGU18705.1"/>
    </source>
</evidence>
<dbReference type="Proteomes" id="UP000479563">
    <property type="component" value="Unassembled WGS sequence"/>
</dbReference>
<comment type="caution">
    <text evidence="4">The sequence shown here is derived from an EMBL/GenBank/DDBJ whole genome shotgun (WGS) entry which is preliminary data.</text>
</comment>
<dbReference type="Proteomes" id="UP001197847">
    <property type="component" value="Unassembled WGS sequence"/>
</dbReference>
<dbReference type="EMBL" id="QSTI01000051">
    <property type="protein sequence ID" value="RGM43489.1"/>
    <property type="molecule type" value="Genomic_DNA"/>
</dbReference>
<dbReference type="Proteomes" id="UP000260717">
    <property type="component" value="Unassembled WGS sequence"/>
</dbReference>
<evidence type="ECO:0000313" key="29">
    <source>
        <dbReference type="Proteomes" id="UP000286220"/>
    </source>
</evidence>
<evidence type="ECO:0000313" key="5">
    <source>
        <dbReference type="EMBL" id="RGK38215.1"/>
    </source>
</evidence>
<evidence type="ECO:0000313" key="1">
    <source>
        <dbReference type="EMBL" id="MCC2746027.1"/>
    </source>
</evidence>
<dbReference type="Proteomes" id="UP000261052">
    <property type="component" value="Unassembled WGS sequence"/>
</dbReference>
<reference evidence="3" key="6">
    <citation type="journal article" date="2020" name="Cell Host Microbe">
        <title>Functional and Genomic Variation between Human-Derived Isolates of Lachnospiraceae Reveals Inter- and Intra-Species Diversity.</title>
        <authorList>
            <person name="Sorbara M.T."/>
            <person name="Littmann E.R."/>
            <person name="Fontana E."/>
            <person name="Moody T.U."/>
            <person name="Kohout C.E."/>
            <person name="Gjonbalaj M."/>
            <person name="Eaton V."/>
            <person name="Seok R."/>
            <person name="Leiner I.M."/>
            <person name="Pamer E.G."/>
        </authorList>
    </citation>
    <scope>NUCLEOTIDE SEQUENCE</scope>
    <source>
        <strain evidence="3">MSK.17.79</strain>
    </source>
</reference>
<evidence type="ECO:0000313" key="21">
    <source>
        <dbReference type="Proteomes" id="UP000260970"/>
    </source>
</evidence>
<dbReference type="EMBL" id="QROF01000036">
    <property type="protein sequence ID" value="RHL01166.1"/>
    <property type="molecule type" value="Genomic_DNA"/>
</dbReference>
<evidence type="ECO:0000313" key="10">
    <source>
        <dbReference type="EMBL" id="RGW87030.1"/>
    </source>
</evidence>
<dbReference type="Proteomes" id="UP000286341">
    <property type="component" value="Unassembled WGS sequence"/>
</dbReference>
<dbReference type="RefSeq" id="WP_012741515.1">
    <property type="nucleotide sequence ID" value="NZ_CP092643.1"/>
</dbReference>
<dbReference type="OMA" id="NENECYM"/>
<evidence type="ECO:0000313" key="12">
    <source>
        <dbReference type="EMBL" id="RHA88457.1"/>
    </source>
</evidence>
<evidence type="ECO:0000313" key="14">
    <source>
        <dbReference type="EMBL" id="RHF02123.1"/>
    </source>
</evidence>
<dbReference type="EMBL" id="QSAZ01000007">
    <property type="protein sequence ID" value="RGW87030.1"/>
    <property type="molecule type" value="Genomic_DNA"/>
</dbReference>
<dbReference type="EMBL" id="QRXR01000050">
    <property type="protein sequence ID" value="RGU18705.1"/>
    <property type="molecule type" value="Genomic_DNA"/>
</dbReference>
<dbReference type="EMBL" id="QSUG01000006">
    <property type="protein sequence ID" value="RGN23326.1"/>
    <property type="molecule type" value="Genomic_DNA"/>
</dbReference>
<dbReference type="Proteomes" id="UP000245905">
    <property type="component" value="Unassembled WGS sequence"/>
</dbReference>
<dbReference type="EMBL" id="JAAILW010000022">
    <property type="protein sequence ID" value="NSC27914.1"/>
    <property type="molecule type" value="Genomic_DNA"/>
</dbReference>
<evidence type="ECO:0000313" key="13">
    <source>
        <dbReference type="EMBL" id="RHC41811.1"/>
    </source>
</evidence>
<dbReference type="EMBL" id="VSTG01000041">
    <property type="protein sequence ID" value="TYL51874.1"/>
    <property type="molecule type" value="Genomic_DNA"/>
</dbReference>
<dbReference type="EMBL" id="WKQP01000010">
    <property type="protein sequence ID" value="MSC60152.1"/>
    <property type="molecule type" value="Genomic_DNA"/>
</dbReference>
<organism evidence="4 18">
    <name type="scientific">Agathobacter rectalis</name>
    <dbReference type="NCBI Taxonomy" id="39491"/>
    <lineage>
        <taxon>Bacteria</taxon>
        <taxon>Bacillati</taxon>
        <taxon>Bacillota</taxon>
        <taxon>Clostridia</taxon>
        <taxon>Lachnospirales</taxon>
        <taxon>Lachnospiraceae</taxon>
        <taxon>Agathobacter</taxon>
    </lineage>
</organism>
<evidence type="ECO:0000313" key="2">
    <source>
        <dbReference type="EMBL" id="MSC60152.1"/>
    </source>
</evidence>
<dbReference type="EMBL" id="QSHU01000001">
    <property type="protein sequence ID" value="RHC41811.1"/>
    <property type="molecule type" value="Genomic_DNA"/>
</dbReference>
<reference evidence="2 32" key="3">
    <citation type="journal article" date="2019" name="Nat. Med.">
        <title>A library of human gut bacterial isolates paired with longitudinal multiomics data enables mechanistic microbiome research.</title>
        <authorList>
            <person name="Poyet M."/>
            <person name="Groussin M."/>
            <person name="Gibbons S.M."/>
            <person name="Avila-Pacheco J."/>
            <person name="Jiang X."/>
            <person name="Kearney S.M."/>
            <person name="Perrotta A.R."/>
            <person name="Berdy B."/>
            <person name="Zhao S."/>
            <person name="Lieberman T.D."/>
            <person name="Swanson P.K."/>
            <person name="Smith M."/>
            <person name="Roesemann S."/>
            <person name="Alexander J.E."/>
            <person name="Rich S.A."/>
            <person name="Livny J."/>
            <person name="Vlamakis H."/>
            <person name="Clish C."/>
            <person name="Bullock K."/>
            <person name="Deik A."/>
            <person name="Scott J."/>
            <person name="Pierce K.A."/>
            <person name="Xavier R.J."/>
            <person name="Alm E.J."/>
        </authorList>
    </citation>
    <scope>NUCLEOTIDE SEQUENCE [LARGE SCALE GENOMIC DNA]</scope>
    <source>
        <strain evidence="2 32">BIOML-A11</strain>
    </source>
</reference>
<evidence type="ECO:0000313" key="26">
    <source>
        <dbReference type="Proteomes" id="UP000285865"/>
    </source>
</evidence>
<evidence type="ECO:0000313" key="24">
    <source>
        <dbReference type="Proteomes" id="UP000283683"/>
    </source>
</evidence>
<reference evidence="19 20" key="2">
    <citation type="submission" date="2018-08" db="EMBL/GenBank/DDBJ databases">
        <title>A genome reference for cultivated species of the human gut microbiota.</title>
        <authorList>
            <person name="Zou Y."/>
            <person name="Xue W."/>
            <person name="Luo G."/>
        </authorList>
    </citation>
    <scope>NUCLEOTIDE SEQUENCE [LARGE SCALE GENOMIC DNA]</scope>
    <source>
        <strain evidence="10 24">AF06-19</strain>
        <strain evidence="9 25">AF17-27</strain>
        <strain evidence="16 28">AF39-14AC</strain>
        <strain evidence="15 26">AM16-11</strain>
        <strain evidence="14 23">AM26-2LB</strain>
        <strain evidence="13 27">AM36-3AA</strain>
        <strain evidence="12 29">AM42-17AT</strain>
        <strain evidence="11 30">AM44-1AT</strain>
        <strain evidence="8 21">OM05-6AA</strain>
        <strain evidence="7 20">OM07-13</strain>
        <strain evidence="6 19">OM08-12AT</strain>
        <strain evidence="5 22">TF11-15AC</strain>
    </source>
</reference>
<evidence type="ECO:0000313" key="7">
    <source>
        <dbReference type="EMBL" id="RGM65212.1"/>
    </source>
</evidence>
<dbReference type="GeneID" id="86987496"/>
<dbReference type="Proteomes" id="UP000283765">
    <property type="component" value="Unassembled WGS sequence"/>
</dbReference>
<dbReference type="EMBL" id="QRKN01000037">
    <property type="protein sequence ID" value="RHI15823.1"/>
    <property type="molecule type" value="Genomic_DNA"/>
</dbReference>
<dbReference type="Proteomes" id="UP000283501">
    <property type="component" value="Unassembled WGS sequence"/>
</dbReference>
<evidence type="ECO:0000313" key="8">
    <source>
        <dbReference type="EMBL" id="RGN23326.1"/>
    </source>
</evidence>
<dbReference type="EMBL" id="QSTP01000046">
    <property type="protein sequence ID" value="RGM65212.1"/>
    <property type="molecule type" value="Genomic_DNA"/>
</dbReference>
<evidence type="ECO:0000313" key="19">
    <source>
        <dbReference type="Proteomes" id="UP000260717"/>
    </source>
</evidence>
<reference evidence="17 31" key="5">
    <citation type="submission" date="2019-09" db="EMBL/GenBank/DDBJ databases">
        <title>Strain-level analysis of Eubacterium rectale using genomes from metagenomes.</title>
        <authorList>
            <person name="Karcher N."/>
            <person name="Segata N."/>
        </authorList>
    </citation>
    <scope>NUCLEOTIDE SEQUENCE [LARGE SCALE GENOMIC DNA]</scope>
    <source>
        <strain evidence="17 31">L2-21</strain>
    </source>
</reference>
<evidence type="ECO:0000313" key="31">
    <source>
        <dbReference type="Proteomes" id="UP000324325"/>
    </source>
</evidence>
<dbReference type="Proteomes" id="UP000260758">
    <property type="component" value="Unassembled WGS sequence"/>
</dbReference>
<protein>
    <submittedName>
        <fullName evidence="1">EsaB/YukD family protein</fullName>
    </submittedName>
</protein>
<evidence type="ECO:0000313" key="3">
    <source>
        <dbReference type="EMBL" id="NSC27914.1"/>
    </source>
</evidence>
<dbReference type="AlphaFoldDB" id="A0A2U2EFT0"/>
<dbReference type="Proteomes" id="UP000260970">
    <property type="component" value="Unassembled WGS sequence"/>
</dbReference>